<dbReference type="EC" id="3.4.11.5" evidence="3"/>
<evidence type="ECO:0000259" key="5">
    <source>
        <dbReference type="Pfam" id="PF00561"/>
    </source>
</evidence>
<gene>
    <name evidence="6" type="ORF">B9Q08_06040</name>
</gene>
<dbReference type="Proteomes" id="UP000240490">
    <property type="component" value="Unassembled WGS sequence"/>
</dbReference>
<dbReference type="InterPro" id="IPR005945">
    <property type="entry name" value="Pro_imino_pep"/>
</dbReference>
<dbReference type="PIRSF" id="PIRSF005539">
    <property type="entry name" value="Pept_S33_TRI_F1"/>
    <property type="match status" value="1"/>
</dbReference>
<dbReference type="SUPFAM" id="SSF53474">
    <property type="entry name" value="alpha/beta-Hydrolases"/>
    <property type="match status" value="1"/>
</dbReference>
<accession>A0A2R6AU24</accession>
<evidence type="ECO:0000256" key="1">
    <source>
        <dbReference type="ARBA" id="ARBA00010088"/>
    </source>
</evidence>
<dbReference type="EMBL" id="NEXJ01000105">
    <property type="protein sequence ID" value="PSN89881.1"/>
    <property type="molecule type" value="Genomic_DNA"/>
</dbReference>
<dbReference type="InterPro" id="IPR002410">
    <property type="entry name" value="Peptidase_S33"/>
</dbReference>
<comment type="catalytic activity">
    <reaction evidence="3">
        <text>Release of N-terminal proline from a peptide.</text>
        <dbReference type="EC" id="3.4.11.5"/>
    </reaction>
</comment>
<dbReference type="InterPro" id="IPR029058">
    <property type="entry name" value="AB_hydrolase_fold"/>
</dbReference>
<dbReference type="GO" id="GO:0006508">
    <property type="term" value="P:proteolysis"/>
    <property type="evidence" value="ECO:0007669"/>
    <property type="project" value="UniProtKB-KW"/>
</dbReference>
<proteinExistence type="inferred from homology"/>
<dbReference type="NCBIfam" id="TIGR01250">
    <property type="entry name" value="pro_imino_pep_2"/>
    <property type="match status" value="1"/>
</dbReference>
<dbReference type="Pfam" id="PF00561">
    <property type="entry name" value="Abhydrolase_1"/>
    <property type="match status" value="1"/>
</dbReference>
<reference evidence="6 7" key="1">
    <citation type="submission" date="2017-04" db="EMBL/GenBank/DDBJ databases">
        <title>Novel microbial lineages endemic to geothermal iron-oxide mats fill important gaps in the evolutionary history of Archaea.</title>
        <authorList>
            <person name="Jay Z.J."/>
            <person name="Beam J.P."/>
            <person name="Dlakic M."/>
            <person name="Rusch D.B."/>
            <person name="Kozubal M.A."/>
            <person name="Inskeep W.P."/>
        </authorList>
    </citation>
    <scope>NUCLEOTIDE SEQUENCE [LARGE SCALE GENOMIC DNA]</scope>
    <source>
        <strain evidence="6">ECH_B_SAG-M15</strain>
    </source>
</reference>
<comment type="similarity">
    <text evidence="1 3">Belongs to the peptidase S33 family.</text>
</comment>
<dbReference type="AlphaFoldDB" id="A0A2R6AU24"/>
<dbReference type="GO" id="GO:0004177">
    <property type="term" value="F:aminopeptidase activity"/>
    <property type="evidence" value="ECO:0007669"/>
    <property type="project" value="UniProtKB-KW"/>
</dbReference>
<keyword evidence="3" id="KW-0031">Aminopeptidase</keyword>
<dbReference type="PANTHER" id="PTHR43798:SF31">
    <property type="entry name" value="AB HYDROLASE SUPERFAMILY PROTEIN YCLE"/>
    <property type="match status" value="1"/>
</dbReference>
<dbReference type="GO" id="GO:0016020">
    <property type="term" value="C:membrane"/>
    <property type="evidence" value="ECO:0007669"/>
    <property type="project" value="TreeGrafter"/>
</dbReference>
<comment type="caution">
    <text evidence="6">The sequence shown here is derived from an EMBL/GenBank/DDBJ whole genome shotgun (WGS) entry which is preliminary data.</text>
</comment>
<evidence type="ECO:0000313" key="6">
    <source>
        <dbReference type="EMBL" id="PSN89881.1"/>
    </source>
</evidence>
<feature type="active site" description="Proton donor" evidence="4">
    <location>
        <position position="271"/>
    </location>
</feature>
<evidence type="ECO:0000313" key="7">
    <source>
        <dbReference type="Proteomes" id="UP000240490"/>
    </source>
</evidence>
<keyword evidence="2 3" id="KW-0378">Hydrolase</keyword>
<feature type="active site" description="Nucleophile" evidence="4">
    <location>
        <position position="105"/>
    </location>
</feature>
<protein>
    <recommendedName>
        <fullName evidence="3">Proline iminopeptidase</fullName>
        <shortName evidence="3">PIP</shortName>
        <ecNumber evidence="3">3.4.11.5</ecNumber>
    </recommendedName>
    <alternativeName>
        <fullName evidence="3">Prolyl aminopeptidase</fullName>
    </alternativeName>
    <alternativeName>
        <fullName evidence="3">Tricorn protease-interacting factor F1</fullName>
    </alternativeName>
</protein>
<evidence type="ECO:0000256" key="2">
    <source>
        <dbReference type="ARBA" id="ARBA00022801"/>
    </source>
</evidence>
<dbReference type="InterPro" id="IPR050266">
    <property type="entry name" value="AB_hydrolase_sf"/>
</dbReference>
<feature type="active site" evidence="4">
    <location>
        <position position="244"/>
    </location>
</feature>
<sequence length="293" mass="33249">MTRFREGFVDVNRVRLYYRVAGEGAPTKLICLHGGPGGSCDYLSPLLKLSERGGVEVLLYDQFGCGRSSDPPNDSCYTVEYGVEEVEGIRRSLYGDEKVFLLGHSYGGLLAIAYALKYQRNLRGLIVSSGLSSVPLTVKEMRRLINELPEQTRRVIEKYEATGEFTHPEYLRAVDDFYRKHLLRLPEMPPDVAKTMEYLQKRRVYTIMNGPNEFTITGTIHDWDQTSRLGEIKVPTLITVGKYDEVTPTVAEVIHRGIPNSTLKVFENSSHMAMWEETEKYLATIIDFITHVG</sequence>
<organism evidence="6 7">
    <name type="scientific">Candidatus Marsarchaeota G2 archaeon ECH_B_SAG-M15</name>
    <dbReference type="NCBI Taxonomy" id="1978162"/>
    <lineage>
        <taxon>Archaea</taxon>
        <taxon>Candidatus Marsarchaeota</taxon>
        <taxon>Candidatus Marsarchaeota group 2</taxon>
    </lineage>
</organism>
<comment type="subunit">
    <text evidence="3">Part of the tricorn proteolytic complex.</text>
</comment>
<comment type="function">
    <text evidence="3">Cleaves H-Pro-AMC as well as a wide spectrum of amino acid substrates and several peptide substrates without a proline at the N-terminus.</text>
</comment>
<dbReference type="PRINTS" id="PR00793">
    <property type="entry name" value="PROAMNOPTASE"/>
</dbReference>
<evidence type="ECO:0000256" key="4">
    <source>
        <dbReference type="PIRSR" id="PIRSR005539-1"/>
    </source>
</evidence>
<name>A0A2R6AU24_9ARCH</name>
<evidence type="ECO:0000256" key="3">
    <source>
        <dbReference type="PIRNR" id="PIRNR005539"/>
    </source>
</evidence>
<dbReference type="InterPro" id="IPR000073">
    <property type="entry name" value="AB_hydrolase_1"/>
</dbReference>
<dbReference type="PANTHER" id="PTHR43798">
    <property type="entry name" value="MONOACYLGLYCEROL LIPASE"/>
    <property type="match status" value="1"/>
</dbReference>
<feature type="domain" description="AB hydrolase-1" evidence="5">
    <location>
        <begin position="29"/>
        <end position="277"/>
    </location>
</feature>
<keyword evidence="3" id="KW-0645">Protease</keyword>
<dbReference type="PRINTS" id="PR00111">
    <property type="entry name" value="ABHYDROLASE"/>
</dbReference>
<dbReference type="Gene3D" id="3.40.50.1820">
    <property type="entry name" value="alpha/beta hydrolase"/>
    <property type="match status" value="1"/>
</dbReference>